<comment type="similarity">
    <text evidence="5">Belongs to the DEAD box helicase family. CshB subfamily.</text>
</comment>
<dbReference type="Gene3D" id="3.40.50.300">
    <property type="entry name" value="P-loop containing nucleotide triphosphate hydrolases"/>
    <property type="match status" value="2"/>
</dbReference>
<dbReference type="InterPro" id="IPR014014">
    <property type="entry name" value="RNA_helicase_DEAD_Q_motif"/>
</dbReference>
<dbReference type="SMART" id="SM00487">
    <property type="entry name" value="DEXDc"/>
    <property type="match status" value="1"/>
</dbReference>
<evidence type="ECO:0000256" key="7">
    <source>
        <dbReference type="SAM" id="MobiDB-lite"/>
    </source>
</evidence>
<dbReference type="HAMAP" id="MF_01494">
    <property type="entry name" value="DEAD_helicase_CshB"/>
    <property type="match status" value="1"/>
</dbReference>
<evidence type="ECO:0000256" key="4">
    <source>
        <dbReference type="ARBA" id="ARBA00022840"/>
    </source>
</evidence>
<keyword evidence="5" id="KW-0346">Stress response</keyword>
<comment type="catalytic activity">
    <reaction evidence="5">
        <text>ATP + H2O = ADP + phosphate + H(+)</text>
        <dbReference type="Rhea" id="RHEA:13065"/>
        <dbReference type="ChEBI" id="CHEBI:15377"/>
        <dbReference type="ChEBI" id="CHEBI:15378"/>
        <dbReference type="ChEBI" id="CHEBI:30616"/>
        <dbReference type="ChEBI" id="CHEBI:43474"/>
        <dbReference type="ChEBI" id="CHEBI:456216"/>
        <dbReference type="EC" id="3.6.4.13"/>
    </reaction>
</comment>
<keyword evidence="2 5" id="KW-0378">Hydrolase</keyword>
<dbReference type="AlphaFoldDB" id="B9E6U7"/>
<evidence type="ECO:0000256" key="3">
    <source>
        <dbReference type="ARBA" id="ARBA00022806"/>
    </source>
</evidence>
<keyword evidence="5" id="KW-0963">Cytoplasm</keyword>
<evidence type="ECO:0000259" key="10">
    <source>
        <dbReference type="PROSITE" id="PS51195"/>
    </source>
</evidence>
<dbReference type="PANTHER" id="PTHR47963">
    <property type="entry name" value="DEAD-BOX ATP-DEPENDENT RNA HELICASE 47, MITOCHONDRIAL"/>
    <property type="match status" value="1"/>
</dbReference>
<dbReference type="InterPro" id="IPR050547">
    <property type="entry name" value="DEAD_box_RNA_helicases"/>
</dbReference>
<accession>B9E6U7</accession>
<dbReference type="KEGG" id="mcl:MCCL_1208"/>
<feature type="domain" description="DEAD-box RNA helicase Q" evidence="10">
    <location>
        <begin position="5"/>
        <end position="33"/>
    </location>
</feature>
<dbReference type="GO" id="GO:0033592">
    <property type="term" value="F:RNA strand annealing activity"/>
    <property type="evidence" value="ECO:0007669"/>
    <property type="project" value="TreeGrafter"/>
</dbReference>
<feature type="domain" description="Helicase ATP-binding" evidence="8">
    <location>
        <begin position="36"/>
        <end position="207"/>
    </location>
</feature>
<feature type="compositionally biased region" description="Basic and acidic residues" evidence="7">
    <location>
        <begin position="380"/>
        <end position="399"/>
    </location>
</feature>
<keyword evidence="1 5" id="KW-0547">Nucleotide-binding</keyword>
<dbReference type="InterPro" id="IPR030881">
    <property type="entry name" value="CshB"/>
</dbReference>
<evidence type="ECO:0000313" key="12">
    <source>
        <dbReference type="Proteomes" id="UP000001383"/>
    </source>
</evidence>
<dbReference type="InterPro" id="IPR014001">
    <property type="entry name" value="Helicase_ATP-bd"/>
</dbReference>
<keyword evidence="5" id="KW-0694">RNA-binding</keyword>
<dbReference type="CDD" id="cd00268">
    <property type="entry name" value="DEADc"/>
    <property type="match status" value="1"/>
</dbReference>
<keyword evidence="3 5" id="KW-0347">Helicase</keyword>
<dbReference type="SMART" id="SM00490">
    <property type="entry name" value="HELICc"/>
    <property type="match status" value="1"/>
</dbReference>
<dbReference type="InterPro" id="IPR011545">
    <property type="entry name" value="DEAD/DEAH_box_helicase_dom"/>
</dbReference>
<name>B9E6U7_MACCJ</name>
<dbReference type="Proteomes" id="UP000001383">
    <property type="component" value="Chromosome"/>
</dbReference>
<dbReference type="EMBL" id="AP009484">
    <property type="protein sequence ID" value="BAH17915.1"/>
    <property type="molecule type" value="Genomic_DNA"/>
</dbReference>
<dbReference type="Pfam" id="PF00270">
    <property type="entry name" value="DEAD"/>
    <property type="match status" value="1"/>
</dbReference>
<evidence type="ECO:0000313" key="11">
    <source>
        <dbReference type="EMBL" id="BAH17915.1"/>
    </source>
</evidence>
<comment type="subcellular location">
    <subcellularLocation>
        <location evidence="5">Cytoplasm</location>
    </subcellularLocation>
</comment>
<dbReference type="GO" id="GO:0016887">
    <property type="term" value="F:ATP hydrolysis activity"/>
    <property type="evidence" value="ECO:0007669"/>
    <property type="project" value="RHEA"/>
</dbReference>
<organism evidence="11 12">
    <name type="scientific">Macrococcus caseolyticus (strain JCSC5402)</name>
    <name type="common">Macrococcoides caseolyticum</name>
    <dbReference type="NCBI Taxonomy" id="458233"/>
    <lineage>
        <taxon>Bacteria</taxon>
        <taxon>Bacillati</taxon>
        <taxon>Bacillota</taxon>
        <taxon>Bacilli</taxon>
        <taxon>Bacillales</taxon>
        <taxon>Staphylococcaceae</taxon>
        <taxon>Macrococcoides</taxon>
    </lineage>
</organism>
<feature type="short sequence motif" description="Q motif" evidence="6">
    <location>
        <begin position="5"/>
        <end position="33"/>
    </location>
</feature>
<gene>
    <name evidence="5" type="primary">cshB</name>
    <name evidence="11" type="ordered locus">MCCL_1208</name>
</gene>
<evidence type="ECO:0000256" key="1">
    <source>
        <dbReference type="ARBA" id="ARBA00022741"/>
    </source>
</evidence>
<reference evidence="11 12" key="1">
    <citation type="journal article" date="2009" name="J. Bacteriol.">
        <title>Complete genome sequence of Macrococcus caseolyticus strain JCSCS5402, reflecting the ancestral genome of the human-pathogenic staphylococci.</title>
        <authorList>
            <person name="Baba T."/>
            <person name="Kuwahara-Arai K."/>
            <person name="Uchiyama I."/>
            <person name="Takeuchi F."/>
            <person name="Ito T."/>
            <person name="Hiramatsu K."/>
        </authorList>
    </citation>
    <scope>NUCLEOTIDE SEQUENCE [LARGE SCALE GENOMIC DNA]</scope>
    <source>
        <strain evidence="11 12">JCSC5402</strain>
    </source>
</reference>
<evidence type="ECO:0000256" key="2">
    <source>
        <dbReference type="ARBA" id="ARBA00022801"/>
    </source>
</evidence>
<proteinExistence type="inferred from homology"/>
<dbReference type="Pfam" id="PF00271">
    <property type="entry name" value="Helicase_C"/>
    <property type="match status" value="1"/>
</dbReference>
<evidence type="ECO:0000259" key="9">
    <source>
        <dbReference type="PROSITE" id="PS51194"/>
    </source>
</evidence>
<dbReference type="HOGENOM" id="CLU_003041_1_3_9"/>
<dbReference type="GO" id="GO:0005840">
    <property type="term" value="C:ribosome"/>
    <property type="evidence" value="ECO:0007669"/>
    <property type="project" value="TreeGrafter"/>
</dbReference>
<dbReference type="STRING" id="458233.MCCL_1208"/>
<feature type="region of interest" description="Disordered" evidence="7">
    <location>
        <begin position="424"/>
        <end position="443"/>
    </location>
</feature>
<feature type="compositionally biased region" description="Basic residues" evidence="7">
    <location>
        <begin position="426"/>
        <end position="443"/>
    </location>
</feature>
<dbReference type="PANTHER" id="PTHR47963:SF1">
    <property type="entry name" value="DEAD-BOX ATP-DEPENDENT RNA HELICASE CSHB"/>
    <property type="match status" value="1"/>
</dbReference>
<feature type="region of interest" description="Disordered" evidence="7">
    <location>
        <begin position="380"/>
        <end position="410"/>
    </location>
</feature>
<dbReference type="GO" id="GO:0006401">
    <property type="term" value="P:RNA catabolic process"/>
    <property type="evidence" value="ECO:0007669"/>
    <property type="project" value="UniProtKB-UniRule"/>
</dbReference>
<keyword evidence="4 5" id="KW-0067">ATP-binding</keyword>
<dbReference type="eggNOG" id="COG0513">
    <property type="taxonomic scope" value="Bacteria"/>
</dbReference>
<dbReference type="CDD" id="cd18787">
    <property type="entry name" value="SF2_C_DEAD"/>
    <property type="match status" value="1"/>
</dbReference>
<dbReference type="InterPro" id="IPR044742">
    <property type="entry name" value="DEAD/DEAH_RhlB"/>
</dbReference>
<dbReference type="GO" id="GO:0005829">
    <property type="term" value="C:cytosol"/>
    <property type="evidence" value="ECO:0007669"/>
    <property type="project" value="TreeGrafter"/>
</dbReference>
<dbReference type="PROSITE" id="PS51194">
    <property type="entry name" value="HELICASE_CTER"/>
    <property type="match status" value="1"/>
</dbReference>
<dbReference type="PROSITE" id="PS51195">
    <property type="entry name" value="Q_MOTIF"/>
    <property type="match status" value="1"/>
</dbReference>
<sequence>MMDKHPFEHFELAPYLIEAVKDLNFNQPTEIQRRVIPKLKKETHLIGQSQTGTGKSHAFLLPLINKIDKDLIQPQMIILAPTRELAKQLYDASEHLISFTEGIKAGLYIGGTDKNKDIQKSKVQPQIVIGTPNRIKDLAEENVLHIHLANAVVVDEADLMIDLGFLPTVDKIAANVSRDAQIAVFSATIPKALHPFLNKYLSKPEFIEIEPDSKTNKNITFYLVPTKSNDKKEKLVSVMNTCNPYLAIIFANSRDRADELAEFLQDQGLKVGIMHGGLAPRERIQMMKRVKNLEFQYIIASDLASRGIDIEGVSHVFNYDIPKDIDFFTHRVGRTGRGNYTGVAITLYTPDEEDLINQIEKKGFSFIHSDIKNGELTEIKDRTERRSRQKKEDNIEKSLVHKVKKKKKVKPGYKKKFRYELDKIKRNEKKAHSKRVNKQNRKG</sequence>
<dbReference type="InterPro" id="IPR001650">
    <property type="entry name" value="Helicase_C-like"/>
</dbReference>
<dbReference type="GO" id="GO:0009409">
    <property type="term" value="P:response to cold"/>
    <property type="evidence" value="ECO:0007669"/>
    <property type="project" value="InterPro"/>
</dbReference>
<evidence type="ECO:0000256" key="5">
    <source>
        <dbReference type="HAMAP-Rule" id="MF_01494"/>
    </source>
</evidence>
<protein>
    <recommendedName>
        <fullName evidence="5">DEAD-box ATP-dependent RNA helicase CshB</fullName>
        <ecNumber evidence="5">3.6.4.13</ecNumber>
    </recommendedName>
</protein>
<dbReference type="InterPro" id="IPR027417">
    <property type="entry name" value="P-loop_NTPase"/>
</dbReference>
<dbReference type="SUPFAM" id="SSF52540">
    <property type="entry name" value="P-loop containing nucleoside triphosphate hydrolases"/>
    <property type="match status" value="1"/>
</dbReference>
<dbReference type="GO" id="GO:0003724">
    <property type="term" value="F:RNA helicase activity"/>
    <property type="evidence" value="ECO:0007669"/>
    <property type="project" value="UniProtKB-UniRule"/>
</dbReference>
<feature type="domain" description="Helicase C-terminal" evidence="9">
    <location>
        <begin position="234"/>
        <end position="387"/>
    </location>
</feature>
<comment type="function">
    <text evidence="5">Probable DEAD-box RNA helicase. May work in conjunction with the cold shock proteins to ensure proper initiation of transcription at low and optimal temperatures.</text>
</comment>
<dbReference type="EC" id="3.6.4.13" evidence="5"/>
<feature type="compositionally biased region" description="Basic residues" evidence="7">
    <location>
        <begin position="400"/>
        <end position="410"/>
    </location>
</feature>
<evidence type="ECO:0000256" key="6">
    <source>
        <dbReference type="PROSITE-ProRule" id="PRU00552"/>
    </source>
</evidence>
<dbReference type="GO" id="GO:0005524">
    <property type="term" value="F:ATP binding"/>
    <property type="evidence" value="ECO:0007669"/>
    <property type="project" value="UniProtKB-UniRule"/>
</dbReference>
<dbReference type="PROSITE" id="PS51192">
    <property type="entry name" value="HELICASE_ATP_BIND_1"/>
    <property type="match status" value="1"/>
</dbReference>
<evidence type="ECO:0000259" key="8">
    <source>
        <dbReference type="PROSITE" id="PS51192"/>
    </source>
</evidence>